<evidence type="ECO:0000313" key="11">
    <source>
        <dbReference type="Proteomes" id="UP000807306"/>
    </source>
</evidence>
<feature type="binding site" description="axial binding residue" evidence="7">
    <location>
        <position position="477"/>
    </location>
    <ligand>
        <name>heme</name>
        <dbReference type="ChEBI" id="CHEBI:30413"/>
    </ligand>
    <ligandPart>
        <name>Fe</name>
        <dbReference type="ChEBI" id="CHEBI:18248"/>
    </ligandPart>
</feature>
<dbReference type="InterPro" id="IPR036396">
    <property type="entry name" value="Cyt_P450_sf"/>
</dbReference>
<keyword evidence="9" id="KW-0472">Membrane</keyword>
<dbReference type="SUPFAM" id="SSF48264">
    <property type="entry name" value="Cytochrome P450"/>
    <property type="match status" value="1"/>
</dbReference>
<evidence type="ECO:0000256" key="9">
    <source>
        <dbReference type="SAM" id="Phobius"/>
    </source>
</evidence>
<dbReference type="InterPro" id="IPR002401">
    <property type="entry name" value="Cyt_P450_E_grp-I"/>
</dbReference>
<evidence type="ECO:0000256" key="1">
    <source>
        <dbReference type="ARBA" id="ARBA00010617"/>
    </source>
</evidence>
<sequence>MDTNSTSSISKDGAQTISIALQVAVALLVVLGISSFLKYRGGLKVVGGFPGLRVPFYPTGPPGVVLPTTWWNPGYLFLWTRRLTNYTQFGVDTISVVPFVAGPPCFYTANLDVLRQVAGGGHKTSFAKTESTANIMLVWGMNLLASDKEIWRKHRRIVAPAFNTKLYRDVWTKTLQIYQEAIVAEKWTSEKDIQVSNIQSITFKVALLIIAQCGFGFDFTWSDPPKSTSGQMSVQEAFSAVTNDHMVLAFVPKLLLRLPFKRFRKLHEAHEQIGEFMKAQVAQRKEQYSLKGADAMGHDIFSTLVKANEEEGGKLKLEDSELVGNVFVILFAGHETTAHALAAALGLLSVHPEIQEEIYQQIFSVCGRDGEPTFEDHVKLDKVQATFYEAARLFPAAHILLREAWQDTIIHIPGPAGTDEVTAIPVPKGTPVIVDMVGVQYNPRYYEDPTAFKPSRWYGVSNDSDAFLAFSVGPRACVGRKFATSEAVAFLTSMLRDFTVRPLLTDGETVDVWKARVLDAKIGITLGVNDVPLRLIRRN</sequence>
<keyword evidence="9" id="KW-0812">Transmembrane</keyword>
<keyword evidence="4 8" id="KW-0560">Oxidoreductase</keyword>
<keyword evidence="9" id="KW-1133">Transmembrane helix</keyword>
<dbReference type="GO" id="GO:0004497">
    <property type="term" value="F:monooxygenase activity"/>
    <property type="evidence" value="ECO:0007669"/>
    <property type="project" value="UniProtKB-KW"/>
</dbReference>
<organism evidence="10 11">
    <name type="scientific">Crepidotus variabilis</name>
    <dbReference type="NCBI Taxonomy" id="179855"/>
    <lineage>
        <taxon>Eukaryota</taxon>
        <taxon>Fungi</taxon>
        <taxon>Dikarya</taxon>
        <taxon>Basidiomycota</taxon>
        <taxon>Agaricomycotina</taxon>
        <taxon>Agaricomycetes</taxon>
        <taxon>Agaricomycetidae</taxon>
        <taxon>Agaricales</taxon>
        <taxon>Agaricineae</taxon>
        <taxon>Crepidotaceae</taxon>
        <taxon>Crepidotus</taxon>
    </lineage>
</organism>
<evidence type="ECO:0000256" key="6">
    <source>
        <dbReference type="ARBA" id="ARBA00023033"/>
    </source>
</evidence>
<reference evidence="10" key="1">
    <citation type="submission" date="2020-11" db="EMBL/GenBank/DDBJ databases">
        <authorList>
            <consortium name="DOE Joint Genome Institute"/>
            <person name="Ahrendt S."/>
            <person name="Riley R."/>
            <person name="Andreopoulos W."/>
            <person name="Labutti K."/>
            <person name="Pangilinan J."/>
            <person name="Ruiz-Duenas F.J."/>
            <person name="Barrasa J.M."/>
            <person name="Sanchez-Garcia M."/>
            <person name="Camarero S."/>
            <person name="Miyauchi S."/>
            <person name="Serrano A."/>
            <person name="Linde D."/>
            <person name="Babiker R."/>
            <person name="Drula E."/>
            <person name="Ayuso-Fernandez I."/>
            <person name="Pacheco R."/>
            <person name="Padilla G."/>
            <person name="Ferreira P."/>
            <person name="Barriuso J."/>
            <person name="Kellner H."/>
            <person name="Castanera R."/>
            <person name="Alfaro M."/>
            <person name="Ramirez L."/>
            <person name="Pisabarro A.G."/>
            <person name="Kuo A."/>
            <person name="Tritt A."/>
            <person name="Lipzen A."/>
            <person name="He G."/>
            <person name="Yan M."/>
            <person name="Ng V."/>
            <person name="Cullen D."/>
            <person name="Martin F."/>
            <person name="Rosso M.-N."/>
            <person name="Henrissat B."/>
            <person name="Hibbett D."/>
            <person name="Martinez A.T."/>
            <person name="Grigoriev I.V."/>
        </authorList>
    </citation>
    <scope>NUCLEOTIDE SEQUENCE</scope>
    <source>
        <strain evidence="10">CBS 506.95</strain>
    </source>
</reference>
<dbReference type="AlphaFoldDB" id="A0A9P6JRF9"/>
<dbReference type="EMBL" id="MU157843">
    <property type="protein sequence ID" value="KAF9529863.1"/>
    <property type="molecule type" value="Genomic_DNA"/>
</dbReference>
<dbReference type="PRINTS" id="PR00463">
    <property type="entry name" value="EP450I"/>
</dbReference>
<keyword evidence="11" id="KW-1185">Reference proteome</keyword>
<dbReference type="PROSITE" id="PS00086">
    <property type="entry name" value="CYTOCHROME_P450"/>
    <property type="match status" value="1"/>
</dbReference>
<name>A0A9P6JRF9_9AGAR</name>
<keyword evidence="3 7" id="KW-0479">Metal-binding</keyword>
<dbReference type="PRINTS" id="PR00385">
    <property type="entry name" value="P450"/>
</dbReference>
<dbReference type="PANTHER" id="PTHR24291:SF50">
    <property type="entry name" value="BIFUNCTIONAL ALBAFLAVENONE MONOOXYGENASE_TERPENE SYNTHASE"/>
    <property type="match status" value="1"/>
</dbReference>
<comment type="similarity">
    <text evidence="1 8">Belongs to the cytochrome P450 family.</text>
</comment>
<dbReference type="InterPro" id="IPR001128">
    <property type="entry name" value="Cyt_P450"/>
</dbReference>
<keyword evidence="5 7" id="KW-0408">Iron</keyword>
<evidence type="ECO:0000256" key="2">
    <source>
        <dbReference type="ARBA" id="ARBA00022617"/>
    </source>
</evidence>
<dbReference type="GO" id="GO:0005506">
    <property type="term" value="F:iron ion binding"/>
    <property type="evidence" value="ECO:0007669"/>
    <property type="project" value="InterPro"/>
</dbReference>
<keyword evidence="2 7" id="KW-0349">Heme</keyword>
<evidence type="ECO:0000313" key="10">
    <source>
        <dbReference type="EMBL" id="KAF9529863.1"/>
    </source>
</evidence>
<dbReference type="OrthoDB" id="1470350at2759"/>
<evidence type="ECO:0000256" key="4">
    <source>
        <dbReference type="ARBA" id="ARBA00023002"/>
    </source>
</evidence>
<evidence type="ECO:0000256" key="5">
    <source>
        <dbReference type="ARBA" id="ARBA00023004"/>
    </source>
</evidence>
<gene>
    <name evidence="10" type="ORF">CPB83DRAFT_893096</name>
</gene>
<comment type="caution">
    <text evidence="10">The sequence shown here is derived from an EMBL/GenBank/DDBJ whole genome shotgun (WGS) entry which is preliminary data.</text>
</comment>
<evidence type="ECO:0000256" key="7">
    <source>
        <dbReference type="PIRSR" id="PIRSR602401-1"/>
    </source>
</evidence>
<evidence type="ECO:0000256" key="8">
    <source>
        <dbReference type="RuleBase" id="RU000461"/>
    </source>
</evidence>
<dbReference type="Proteomes" id="UP000807306">
    <property type="component" value="Unassembled WGS sequence"/>
</dbReference>
<accession>A0A9P6JRF9</accession>
<feature type="transmembrane region" description="Helical" evidence="9">
    <location>
        <begin position="17"/>
        <end position="37"/>
    </location>
</feature>
<keyword evidence="6 8" id="KW-0503">Monooxygenase</keyword>
<dbReference type="GO" id="GO:0016705">
    <property type="term" value="F:oxidoreductase activity, acting on paired donors, with incorporation or reduction of molecular oxygen"/>
    <property type="evidence" value="ECO:0007669"/>
    <property type="project" value="InterPro"/>
</dbReference>
<dbReference type="Gene3D" id="1.10.630.10">
    <property type="entry name" value="Cytochrome P450"/>
    <property type="match status" value="1"/>
</dbReference>
<dbReference type="GO" id="GO:0020037">
    <property type="term" value="F:heme binding"/>
    <property type="evidence" value="ECO:0007669"/>
    <property type="project" value="InterPro"/>
</dbReference>
<dbReference type="Pfam" id="PF00067">
    <property type="entry name" value="p450"/>
    <property type="match status" value="1"/>
</dbReference>
<proteinExistence type="inferred from homology"/>
<dbReference type="InterPro" id="IPR017972">
    <property type="entry name" value="Cyt_P450_CS"/>
</dbReference>
<comment type="cofactor">
    <cofactor evidence="7">
        <name>heme</name>
        <dbReference type="ChEBI" id="CHEBI:30413"/>
    </cofactor>
</comment>
<protein>
    <submittedName>
        <fullName evidence="10">Cytochrome P450</fullName>
    </submittedName>
</protein>
<dbReference type="PANTHER" id="PTHR24291">
    <property type="entry name" value="CYTOCHROME P450 FAMILY 4"/>
    <property type="match status" value="1"/>
</dbReference>
<dbReference type="InterPro" id="IPR050196">
    <property type="entry name" value="Cytochrome_P450_Monoox"/>
</dbReference>
<evidence type="ECO:0000256" key="3">
    <source>
        <dbReference type="ARBA" id="ARBA00022723"/>
    </source>
</evidence>